<dbReference type="GO" id="GO:0006633">
    <property type="term" value="P:fatty acid biosynthetic process"/>
    <property type="evidence" value="ECO:0007669"/>
    <property type="project" value="UniProtKB-UniPathway"/>
</dbReference>
<keyword evidence="9 12" id="KW-0275">Fatty acid biosynthesis</keyword>
<protein>
    <recommendedName>
        <fullName evidence="12">Enoyl-[acyl-carrier-protein] reductase [NADH]</fullName>
        <ecNumber evidence="12">1.3.1.9</ecNumber>
    </recommendedName>
</protein>
<feature type="active site" description="Proton acceptor" evidence="13">
    <location>
        <position position="143"/>
    </location>
</feature>
<proteinExistence type="inferred from homology"/>
<evidence type="ECO:0000256" key="4">
    <source>
        <dbReference type="ARBA" id="ARBA00022516"/>
    </source>
</evidence>
<dbReference type="AlphaFoldDB" id="A0A429XEY7"/>
<evidence type="ECO:0000256" key="10">
    <source>
        <dbReference type="ARBA" id="ARBA00024967"/>
    </source>
</evidence>
<sequence length="261" mass="28578">MLKNKVGLIMGLANDKSISWGVAKICNDHGAKFAISYQNEILAKRVKPLTEELKSDLLIECDISDEKSIDKAFELIKKKYGKIDFFVHAIAFSDKNELKGRYVDTSRNNFLNTLDISCYSFVYTSKKAAEILKPGGSILTLTYYGAEKVIPNYNVMGVAKAALESSVKYIAADLGPSNIRVNAISAGPIKTLAASGIGDFRSMLKFNEENSPLQKNVTIYDVGNTAAFLLSDLSSSITGEIIFVDAGYNILGSPRSLYKQN</sequence>
<evidence type="ECO:0000256" key="3">
    <source>
        <dbReference type="ARBA" id="ARBA00011881"/>
    </source>
</evidence>
<evidence type="ECO:0000256" key="2">
    <source>
        <dbReference type="ARBA" id="ARBA00009233"/>
    </source>
</evidence>
<evidence type="ECO:0000256" key="11">
    <source>
        <dbReference type="ARBA" id="ARBA00048572"/>
    </source>
</evidence>
<keyword evidence="5" id="KW-0276">Fatty acid metabolism</keyword>
<dbReference type="GO" id="GO:0004318">
    <property type="term" value="F:enoyl-[acyl-carrier-protein] reductase (NADH) activity"/>
    <property type="evidence" value="ECO:0007669"/>
    <property type="project" value="UniProtKB-EC"/>
</dbReference>
<keyword evidence="8" id="KW-0443">Lipid metabolism</keyword>
<evidence type="ECO:0000256" key="14">
    <source>
        <dbReference type="PIRSR" id="PIRSR000094-3"/>
    </source>
</evidence>
<dbReference type="RefSeq" id="WP_126045159.1">
    <property type="nucleotide sequence ID" value="NZ_RXFM01000094.1"/>
</dbReference>
<dbReference type="FunFam" id="1.10.8.400:FF:000001">
    <property type="entry name" value="Enoyl-[acyl-carrier-protein] reductase [NADH]"/>
    <property type="match status" value="1"/>
</dbReference>
<keyword evidence="6 12" id="KW-0560">Oxidoreductase</keyword>
<dbReference type="EC" id="1.3.1.9" evidence="12"/>
<evidence type="ECO:0000256" key="13">
    <source>
        <dbReference type="PIRSR" id="PIRSR000094-1"/>
    </source>
</evidence>
<dbReference type="SUPFAM" id="SSF51735">
    <property type="entry name" value="NAD(P)-binding Rossmann-fold domains"/>
    <property type="match status" value="1"/>
</dbReference>
<feature type="binding site" evidence="14">
    <location>
        <position position="11"/>
    </location>
    <ligand>
        <name>NAD(+)</name>
        <dbReference type="ChEBI" id="CHEBI:57540"/>
    </ligand>
</feature>
<organism evidence="15 16">
    <name type="scientific">Candidatus Aquarickettsia rohweri</name>
    <dbReference type="NCBI Taxonomy" id="2602574"/>
    <lineage>
        <taxon>Bacteria</taxon>
        <taxon>Pseudomonadati</taxon>
        <taxon>Pseudomonadota</taxon>
        <taxon>Alphaproteobacteria</taxon>
        <taxon>Rickettsiales</taxon>
        <taxon>Candidatus Midichloriaceae</taxon>
        <taxon>Candidatus Aquarickettsia</taxon>
    </lineage>
</organism>
<reference evidence="16" key="1">
    <citation type="submission" date="2018-11" db="EMBL/GenBank/DDBJ databases">
        <title>Phylogenetic, genomic, and biogeographic characterization of a novel and ubiquitous marine invertebrate-associated Rickettsiales parasite, Candidatus Marinoinvertebrata rohwerii, gen. nov., sp. nov.</title>
        <authorList>
            <person name="Klinges J.G."/>
            <person name="Rosales S.M."/>
            <person name="Mcminds R."/>
            <person name="Shaver E.C."/>
            <person name="Shantz A."/>
            <person name="Peters E.C."/>
            <person name="Burkepile D.E."/>
            <person name="Silliman B.R."/>
            <person name="Vega Thurber R.L."/>
        </authorList>
    </citation>
    <scope>NUCLEOTIDE SEQUENCE [LARGE SCALE GENOMIC DNA]</scope>
    <source>
        <strain evidence="16">a_cerv_44</strain>
    </source>
</reference>
<comment type="catalytic activity">
    <reaction evidence="11 12">
        <text>a 2,3-saturated acyl-[ACP] + NAD(+) = a (2E)-enoyl-[ACP] + NADH + H(+)</text>
        <dbReference type="Rhea" id="RHEA:10240"/>
        <dbReference type="Rhea" id="RHEA-COMP:9925"/>
        <dbReference type="Rhea" id="RHEA-COMP:9926"/>
        <dbReference type="ChEBI" id="CHEBI:15378"/>
        <dbReference type="ChEBI" id="CHEBI:57540"/>
        <dbReference type="ChEBI" id="CHEBI:57945"/>
        <dbReference type="ChEBI" id="CHEBI:78784"/>
        <dbReference type="ChEBI" id="CHEBI:78785"/>
        <dbReference type="EC" id="1.3.1.9"/>
    </reaction>
</comment>
<evidence type="ECO:0000256" key="1">
    <source>
        <dbReference type="ARBA" id="ARBA00005194"/>
    </source>
</evidence>
<evidence type="ECO:0000256" key="8">
    <source>
        <dbReference type="ARBA" id="ARBA00023098"/>
    </source>
</evidence>
<dbReference type="PRINTS" id="PR00081">
    <property type="entry name" value="GDHRDH"/>
</dbReference>
<feature type="binding site" evidence="14">
    <location>
        <position position="160"/>
    </location>
    <ligand>
        <name>NAD(+)</name>
        <dbReference type="ChEBI" id="CHEBI:57540"/>
    </ligand>
</feature>
<dbReference type="Gene3D" id="1.10.8.400">
    <property type="entry name" value="Enoyl acyl carrier protein reductase"/>
    <property type="match status" value="1"/>
</dbReference>
<feature type="binding site" evidence="14">
    <location>
        <begin position="17"/>
        <end position="18"/>
    </location>
    <ligand>
        <name>NAD(+)</name>
        <dbReference type="ChEBI" id="CHEBI:57540"/>
    </ligand>
</feature>
<evidence type="ECO:0000256" key="5">
    <source>
        <dbReference type="ARBA" id="ARBA00022832"/>
    </source>
</evidence>
<comment type="pathway">
    <text evidence="1">Lipid metabolism; fatty acid biosynthesis.</text>
</comment>
<evidence type="ECO:0000256" key="12">
    <source>
        <dbReference type="PIRNR" id="PIRNR000094"/>
    </source>
</evidence>
<feature type="binding site" evidence="14">
    <location>
        <position position="90"/>
    </location>
    <ligand>
        <name>NAD(+)</name>
        <dbReference type="ChEBI" id="CHEBI:57540"/>
    </ligand>
</feature>
<keyword evidence="7 12" id="KW-0520">NAD</keyword>
<comment type="subunit">
    <text evidence="3">Homotetramer.</text>
</comment>
<evidence type="ECO:0000313" key="16">
    <source>
        <dbReference type="Proteomes" id="UP000279470"/>
    </source>
</evidence>
<gene>
    <name evidence="15" type="ORF">EIC27_05880</name>
</gene>
<dbReference type="EMBL" id="RXFM01000094">
    <property type="protein sequence ID" value="RST62868.1"/>
    <property type="molecule type" value="Genomic_DNA"/>
</dbReference>
<dbReference type="InterPro" id="IPR002347">
    <property type="entry name" value="SDR_fam"/>
</dbReference>
<evidence type="ECO:0000256" key="6">
    <source>
        <dbReference type="ARBA" id="ARBA00023002"/>
    </source>
</evidence>
<comment type="caution">
    <text evidence="15">The sequence shown here is derived from an EMBL/GenBank/DDBJ whole genome shotgun (WGS) entry which is preliminary data.</text>
</comment>
<dbReference type="FunFam" id="3.40.50.720:FF:000054">
    <property type="entry name" value="Enoyl-[acyl-carrier-protein] reductase [NADH]"/>
    <property type="match status" value="1"/>
</dbReference>
<dbReference type="OrthoDB" id="9803628at2"/>
<dbReference type="UniPathway" id="UPA00094"/>
<dbReference type="InterPro" id="IPR014358">
    <property type="entry name" value="Enoyl-ACP_Rdtase_NADH"/>
</dbReference>
<dbReference type="Gene3D" id="3.40.50.720">
    <property type="entry name" value="NAD(P)-binding Rossmann-like Domain"/>
    <property type="match status" value="1"/>
</dbReference>
<keyword evidence="4 12" id="KW-0444">Lipid biosynthesis</keyword>
<accession>A0A429XEY7</accession>
<feature type="binding site" evidence="14">
    <location>
        <position position="38"/>
    </location>
    <ligand>
        <name>NAD(+)</name>
        <dbReference type="ChEBI" id="CHEBI:57540"/>
    </ligand>
</feature>
<dbReference type="PANTHER" id="PTHR43159:SF2">
    <property type="entry name" value="ENOYL-[ACYL-CARRIER-PROTEIN] REDUCTASE [NADH], CHLOROPLASTIC"/>
    <property type="match status" value="1"/>
</dbReference>
<keyword evidence="16" id="KW-1185">Reference proteome</keyword>
<evidence type="ECO:0000313" key="15">
    <source>
        <dbReference type="EMBL" id="RST62868.1"/>
    </source>
</evidence>
<feature type="binding site" evidence="14">
    <location>
        <begin position="189"/>
        <end position="193"/>
    </location>
    <ligand>
        <name>NAD(+)</name>
        <dbReference type="ChEBI" id="CHEBI:57540"/>
    </ligand>
</feature>
<dbReference type="PIRSF" id="PIRSF000094">
    <property type="entry name" value="Enoyl-ACP_rdct"/>
    <property type="match status" value="1"/>
</dbReference>
<dbReference type="Pfam" id="PF13561">
    <property type="entry name" value="adh_short_C2"/>
    <property type="match status" value="1"/>
</dbReference>
<comment type="similarity">
    <text evidence="2 12">Belongs to the short-chain dehydrogenases/reductases (SDR) family. FabI subfamily.</text>
</comment>
<dbReference type="PANTHER" id="PTHR43159">
    <property type="entry name" value="ENOYL-[ACYL-CARRIER-PROTEIN] REDUCTASE"/>
    <property type="match status" value="1"/>
</dbReference>
<evidence type="ECO:0000256" key="7">
    <source>
        <dbReference type="ARBA" id="ARBA00023027"/>
    </source>
</evidence>
<dbReference type="InterPro" id="IPR036291">
    <property type="entry name" value="NAD(P)-bd_dom_sf"/>
</dbReference>
<dbReference type="Proteomes" id="UP000279470">
    <property type="component" value="Unassembled WGS sequence"/>
</dbReference>
<name>A0A429XEY7_9RICK</name>
<comment type="function">
    <text evidence="10">Catalyzes the reduction of a carbon-carbon double bond in an enoyl moiety that is covalently linked to an acyl carrier protein (ACP). Involved in the elongation cycle of fatty acid which are used in the lipid metabolism.</text>
</comment>
<feature type="active site" description="Proton acceptor" evidence="13">
    <location>
        <position position="153"/>
    </location>
</feature>
<evidence type="ECO:0000256" key="9">
    <source>
        <dbReference type="ARBA" id="ARBA00023160"/>
    </source>
</evidence>
<dbReference type="CDD" id="cd05372">
    <property type="entry name" value="ENR_SDR"/>
    <property type="match status" value="1"/>
</dbReference>